<dbReference type="SUPFAM" id="SSF52540">
    <property type="entry name" value="P-loop containing nucleoside triphosphate hydrolases"/>
    <property type="match status" value="1"/>
</dbReference>
<dbReference type="GO" id="GO:0005525">
    <property type="term" value="F:GTP binding"/>
    <property type="evidence" value="ECO:0007669"/>
    <property type="project" value="InterPro"/>
</dbReference>
<gene>
    <name evidence="2" type="ORF">OdinLCB4_000115</name>
</gene>
<dbReference type="InterPro" id="IPR001806">
    <property type="entry name" value="Small_GTPase"/>
</dbReference>
<dbReference type="EMBL" id="CP091871">
    <property type="protein sequence ID" value="WEU40375.1"/>
    <property type="molecule type" value="Genomic_DNA"/>
</dbReference>
<dbReference type="PROSITE" id="PS51419">
    <property type="entry name" value="RAB"/>
    <property type="match status" value="1"/>
</dbReference>
<dbReference type="CDD" id="cd00154">
    <property type="entry name" value="Rab"/>
    <property type="match status" value="1"/>
</dbReference>
<reference evidence="2" key="2">
    <citation type="journal article" date="2022" name="Nat. Microbiol.">
        <title>A closed Candidatus Odinarchaeum chromosome exposes Asgard archaeal viruses.</title>
        <authorList>
            <person name="Tamarit D."/>
            <person name="Caceres E.F."/>
            <person name="Krupovic M."/>
            <person name="Nijland R."/>
            <person name="Eme L."/>
            <person name="Robinson N.P."/>
            <person name="Ettema T.J.G."/>
        </authorList>
    </citation>
    <scope>NUCLEOTIDE SEQUENCE</scope>
    <source>
        <strain evidence="2">LCB_4</strain>
    </source>
</reference>
<dbReference type="GO" id="GO:0003924">
    <property type="term" value="F:GTPase activity"/>
    <property type="evidence" value="ECO:0007669"/>
    <property type="project" value="InterPro"/>
</dbReference>
<protein>
    <submittedName>
        <fullName evidence="2">GTP-binding protein</fullName>
    </submittedName>
</protein>
<dbReference type="InterPro" id="IPR027417">
    <property type="entry name" value="P-loop_NTPase"/>
</dbReference>
<dbReference type="PRINTS" id="PR00449">
    <property type="entry name" value="RASTRNSFRMNG"/>
</dbReference>
<keyword evidence="1" id="KW-0547">Nucleotide-binding</keyword>
<evidence type="ECO:0000313" key="3">
    <source>
        <dbReference type="Proteomes" id="UP000186851"/>
    </source>
</evidence>
<name>A0AAF0IBH2_ODILC</name>
<proteinExistence type="predicted"/>
<evidence type="ECO:0000256" key="1">
    <source>
        <dbReference type="ARBA" id="ARBA00022741"/>
    </source>
</evidence>
<dbReference type="AlphaFoldDB" id="A0AAF0IBH2"/>
<accession>A0AAF0IBH2</accession>
<organism evidence="2 3">
    <name type="scientific">Odinarchaeota yellowstonii (strain LCB_4)</name>
    <dbReference type="NCBI Taxonomy" id="1841599"/>
    <lineage>
        <taxon>Archaea</taxon>
        <taxon>Promethearchaeati</taxon>
        <taxon>Candidatus Odinarchaeota</taxon>
        <taxon>Candidatus Odinarchaeia</taxon>
        <taxon>Candidatus Odinarchaeales</taxon>
        <taxon>Candidatus Odinarchaeaceae</taxon>
        <taxon>Candidatus Odinarchaeum</taxon>
    </lineage>
</organism>
<sequence length="94" mass="10864">MFDLTRISSFNNLDSWVGELHRYVETMIPFIIIGNKRDLEHIREVEREAALKYSEKWAAPYLETSAKTGEGVDKCFTSISIRLLGEFADYNVNC</sequence>
<dbReference type="SMART" id="SM00175">
    <property type="entry name" value="RAB"/>
    <property type="match status" value="1"/>
</dbReference>
<dbReference type="Gene3D" id="3.40.50.300">
    <property type="entry name" value="P-loop containing nucleotide triphosphate hydrolases"/>
    <property type="match status" value="1"/>
</dbReference>
<evidence type="ECO:0000313" key="2">
    <source>
        <dbReference type="EMBL" id="WEU40375.1"/>
    </source>
</evidence>
<dbReference type="KEGG" id="oyw:OdinLCB4_000115"/>
<dbReference type="Pfam" id="PF00071">
    <property type="entry name" value="Ras"/>
    <property type="match status" value="1"/>
</dbReference>
<dbReference type="Proteomes" id="UP000186851">
    <property type="component" value="Chromosome"/>
</dbReference>
<dbReference type="SMART" id="SM00173">
    <property type="entry name" value="RAS"/>
    <property type="match status" value="1"/>
</dbReference>
<reference evidence="2" key="1">
    <citation type="journal article" date="2017" name="Nature">
        <title>Asgard archaea illuminate the origin of eukaryotic cellular complexity.</title>
        <authorList>
            <person name="Zaremba-Niedzwiedzka K."/>
            <person name="Caceres E.F."/>
            <person name="Saw J.H."/>
            <person name="Backstrom D."/>
            <person name="Juzokaite L."/>
            <person name="Vancaester E."/>
            <person name="Seitz K.W."/>
            <person name="Anantharaman K."/>
            <person name="Starnawski P."/>
            <person name="Kjeldsen K.U."/>
            <person name="Scott M.B."/>
            <person name="Nunoura T."/>
            <person name="Banfield J.F."/>
            <person name="Schramm A."/>
            <person name="Baker B.J."/>
            <person name="Spang A."/>
            <person name="Ettema T.J.G."/>
        </authorList>
    </citation>
    <scope>NUCLEOTIDE SEQUENCE</scope>
    <source>
        <strain evidence="2">LCB_4</strain>
    </source>
</reference>
<dbReference type="PANTHER" id="PTHR47978">
    <property type="match status" value="1"/>
</dbReference>
<dbReference type="PROSITE" id="PS51421">
    <property type="entry name" value="RAS"/>
    <property type="match status" value="1"/>
</dbReference>